<reference evidence="4 5" key="1">
    <citation type="submission" date="2023-05" db="EMBL/GenBank/DDBJ databases">
        <title>Microbacterium dauci sp.nov., Isolated from Carrot Rhizosphere Soil.</title>
        <authorList>
            <person name="Xiao Z."/>
            <person name="Zheng J."/>
        </authorList>
    </citation>
    <scope>NUCLEOTIDE SEQUENCE [LARGE SCALE GENOMIC DNA]</scope>
    <source>
        <strain evidence="4 5">LX3-4</strain>
    </source>
</reference>
<dbReference type="InterPro" id="IPR052529">
    <property type="entry name" value="Bact_Transport_Assoc"/>
</dbReference>
<organism evidence="4 5">
    <name type="scientific">Microbacterium dauci</name>
    <dbReference type="NCBI Taxonomy" id="3048008"/>
    <lineage>
        <taxon>Bacteria</taxon>
        <taxon>Bacillati</taxon>
        <taxon>Actinomycetota</taxon>
        <taxon>Actinomycetes</taxon>
        <taxon>Micrococcales</taxon>
        <taxon>Microbacteriaceae</taxon>
        <taxon>Microbacterium</taxon>
    </lineage>
</organism>
<proteinExistence type="predicted"/>
<feature type="transmembrane region" description="Helical" evidence="1">
    <location>
        <begin position="28"/>
        <end position="48"/>
    </location>
</feature>
<dbReference type="InterPro" id="IPR012429">
    <property type="entry name" value="HGSNAT_cat"/>
</dbReference>
<keyword evidence="1" id="KW-0812">Transmembrane</keyword>
<dbReference type="PANTHER" id="PTHR30590">
    <property type="entry name" value="INNER MEMBRANE PROTEIN"/>
    <property type="match status" value="1"/>
</dbReference>
<feature type="transmembrane region" description="Helical" evidence="1">
    <location>
        <begin position="186"/>
        <end position="206"/>
    </location>
</feature>
<feature type="transmembrane region" description="Helical" evidence="1">
    <location>
        <begin position="329"/>
        <end position="347"/>
    </location>
</feature>
<dbReference type="RefSeq" id="WP_283716724.1">
    <property type="nucleotide sequence ID" value="NZ_JASJND010000006.1"/>
</dbReference>
<accession>A0ABT6ZFY9</accession>
<evidence type="ECO:0000313" key="5">
    <source>
        <dbReference type="Proteomes" id="UP001321481"/>
    </source>
</evidence>
<gene>
    <name evidence="4" type="ORF">QNI14_11445</name>
</gene>
<protein>
    <submittedName>
        <fullName evidence="4">Heparan-alpha-glucosaminide N-acetyltransferase domain-containing protein</fullName>
    </submittedName>
</protein>
<dbReference type="InterPro" id="IPR007349">
    <property type="entry name" value="DUF418"/>
</dbReference>
<evidence type="ECO:0000256" key="1">
    <source>
        <dbReference type="SAM" id="Phobius"/>
    </source>
</evidence>
<dbReference type="Proteomes" id="UP001321481">
    <property type="component" value="Unassembled WGS sequence"/>
</dbReference>
<name>A0ABT6ZFY9_9MICO</name>
<dbReference type="PANTHER" id="PTHR30590:SF3">
    <property type="entry name" value="HYPOTHETICAL MEMBRANE SPANNING PROTEIN"/>
    <property type="match status" value="1"/>
</dbReference>
<evidence type="ECO:0000259" key="3">
    <source>
        <dbReference type="Pfam" id="PF07786"/>
    </source>
</evidence>
<feature type="transmembrane region" description="Helical" evidence="1">
    <location>
        <begin position="68"/>
        <end position="90"/>
    </location>
</feature>
<dbReference type="Pfam" id="PF04235">
    <property type="entry name" value="DUF418"/>
    <property type="match status" value="1"/>
</dbReference>
<sequence length="380" mass="40009">MAASAAVNRASSLTTGWRRWNGAARLHGVDLARALAVFGMLAAHLLTIDDPLALSQPETWIALVNGRPSVLFALLAGVSLAIISGGANPARGAALSLVRRRIAVRALVLWLIGLALLATGVPIYVILPAYAILFLLAIPFLVAPPVVLWVTAAVIAIAVPWILPILDAAPVWESAVGEPLFHATGWPYPFPAWLAYVLAGIAIGRLDLRRTFVAWMLLAAGAAAVAVAGIAATLLRFPEDGYLAAVWSAEPHTEGILDIVGTAGFAAAVLGACLLVCRTPATWVLAPLRAVGSMPLTAYVGQVVAWAIAAFVLLGDTTDLWGFRALEPFWWFIAATVVGCSLWAWLVGRGPVERLVAAVVRWVTPGSAQGRADAADRVDR</sequence>
<feature type="transmembrane region" description="Helical" evidence="1">
    <location>
        <begin position="102"/>
        <end position="118"/>
    </location>
</feature>
<feature type="transmembrane region" description="Helical" evidence="1">
    <location>
        <begin position="255"/>
        <end position="276"/>
    </location>
</feature>
<feature type="domain" description="DUF418" evidence="2">
    <location>
        <begin position="222"/>
        <end position="356"/>
    </location>
</feature>
<evidence type="ECO:0000313" key="4">
    <source>
        <dbReference type="EMBL" id="MDJ1115064.1"/>
    </source>
</evidence>
<feature type="transmembrane region" description="Helical" evidence="1">
    <location>
        <begin position="213"/>
        <end position="235"/>
    </location>
</feature>
<comment type="caution">
    <text evidence="4">The sequence shown here is derived from an EMBL/GenBank/DDBJ whole genome shotgun (WGS) entry which is preliminary data.</text>
</comment>
<evidence type="ECO:0000259" key="2">
    <source>
        <dbReference type="Pfam" id="PF04235"/>
    </source>
</evidence>
<keyword evidence="5" id="KW-1185">Reference proteome</keyword>
<feature type="transmembrane region" description="Helical" evidence="1">
    <location>
        <begin position="124"/>
        <end position="142"/>
    </location>
</feature>
<dbReference type="Pfam" id="PF07786">
    <property type="entry name" value="HGSNAT_cat"/>
    <property type="match status" value="1"/>
</dbReference>
<keyword evidence="1" id="KW-0472">Membrane</keyword>
<dbReference type="EMBL" id="JASJND010000006">
    <property type="protein sequence ID" value="MDJ1115064.1"/>
    <property type="molecule type" value="Genomic_DNA"/>
</dbReference>
<feature type="transmembrane region" description="Helical" evidence="1">
    <location>
        <begin position="147"/>
        <end position="166"/>
    </location>
</feature>
<feature type="transmembrane region" description="Helical" evidence="1">
    <location>
        <begin position="296"/>
        <end position="314"/>
    </location>
</feature>
<feature type="domain" description="Heparan-alpha-glucosaminide N-acetyltransferase catalytic" evidence="3">
    <location>
        <begin position="25"/>
        <end position="211"/>
    </location>
</feature>
<keyword evidence="1" id="KW-1133">Transmembrane helix</keyword>